<comment type="similarity">
    <text evidence="1">Belongs to the peptidase S33 family.</text>
</comment>
<dbReference type="Pfam" id="PF06441">
    <property type="entry name" value="EHN"/>
    <property type="match status" value="1"/>
</dbReference>
<keyword evidence="2 5" id="KW-0378">Hydrolase</keyword>
<dbReference type="Gene3D" id="3.40.50.1820">
    <property type="entry name" value="alpha/beta hydrolase"/>
    <property type="match status" value="1"/>
</dbReference>
<dbReference type="SUPFAM" id="SSF53474">
    <property type="entry name" value="alpha/beta-Hydrolases"/>
    <property type="match status" value="1"/>
</dbReference>
<feature type="active site" description="Proton acceptor" evidence="3">
    <location>
        <position position="383"/>
    </location>
</feature>
<dbReference type="GO" id="GO:0097176">
    <property type="term" value="P:epoxide metabolic process"/>
    <property type="evidence" value="ECO:0007669"/>
    <property type="project" value="TreeGrafter"/>
</dbReference>
<dbReference type="AlphaFoldDB" id="A0AAJ0HSH2"/>
<evidence type="ECO:0000256" key="2">
    <source>
        <dbReference type="ARBA" id="ARBA00022801"/>
    </source>
</evidence>
<dbReference type="PANTHER" id="PTHR21661">
    <property type="entry name" value="EPOXIDE HYDROLASE 1-RELATED"/>
    <property type="match status" value="1"/>
</dbReference>
<dbReference type="PANTHER" id="PTHR21661:SF39">
    <property type="entry name" value="HYDROLASE, PUTATIVE (AFU_ORTHOLOGUE AFUA_3G08960)-RELATED"/>
    <property type="match status" value="1"/>
</dbReference>
<accession>A0AAJ0HSH2</accession>
<feature type="active site" description="Nucleophile" evidence="3">
    <location>
        <position position="201"/>
    </location>
</feature>
<dbReference type="InterPro" id="IPR029058">
    <property type="entry name" value="AB_hydrolase_fold"/>
</dbReference>
<dbReference type="PRINTS" id="PR00412">
    <property type="entry name" value="EPOXHYDRLASE"/>
</dbReference>
<dbReference type="InterPro" id="IPR010497">
    <property type="entry name" value="Epoxide_hydro_N"/>
</dbReference>
<evidence type="ECO:0000259" key="4">
    <source>
        <dbReference type="Pfam" id="PF06441"/>
    </source>
</evidence>
<comment type="caution">
    <text evidence="5">The sequence shown here is derived from an EMBL/GenBank/DDBJ whole genome shotgun (WGS) entry which is preliminary data.</text>
</comment>
<evidence type="ECO:0000313" key="6">
    <source>
        <dbReference type="Proteomes" id="UP001275084"/>
    </source>
</evidence>
<feature type="active site" description="Proton donor" evidence="3">
    <location>
        <position position="326"/>
    </location>
</feature>
<evidence type="ECO:0000313" key="5">
    <source>
        <dbReference type="EMBL" id="KAK3360630.1"/>
    </source>
</evidence>
<proteinExistence type="inferred from homology"/>
<dbReference type="PIRSF" id="PIRSF001112">
    <property type="entry name" value="Epoxide_hydrolase"/>
    <property type="match status" value="1"/>
</dbReference>
<reference evidence="5" key="1">
    <citation type="journal article" date="2023" name="Mol. Phylogenet. Evol.">
        <title>Genome-scale phylogeny and comparative genomics of the fungal order Sordariales.</title>
        <authorList>
            <person name="Hensen N."/>
            <person name="Bonometti L."/>
            <person name="Westerberg I."/>
            <person name="Brannstrom I.O."/>
            <person name="Guillou S."/>
            <person name="Cros-Aarteil S."/>
            <person name="Calhoun S."/>
            <person name="Haridas S."/>
            <person name="Kuo A."/>
            <person name="Mondo S."/>
            <person name="Pangilinan J."/>
            <person name="Riley R."/>
            <person name="LaButti K."/>
            <person name="Andreopoulos B."/>
            <person name="Lipzen A."/>
            <person name="Chen C."/>
            <person name="Yan M."/>
            <person name="Daum C."/>
            <person name="Ng V."/>
            <person name="Clum A."/>
            <person name="Steindorff A."/>
            <person name="Ohm R.A."/>
            <person name="Martin F."/>
            <person name="Silar P."/>
            <person name="Natvig D.O."/>
            <person name="Lalanne C."/>
            <person name="Gautier V."/>
            <person name="Ament-Velasquez S.L."/>
            <person name="Kruys A."/>
            <person name="Hutchinson M.I."/>
            <person name="Powell A.J."/>
            <person name="Barry K."/>
            <person name="Miller A.N."/>
            <person name="Grigoriev I.V."/>
            <person name="Debuchy R."/>
            <person name="Gladieux P."/>
            <person name="Hiltunen Thoren M."/>
            <person name="Johannesson H."/>
        </authorList>
    </citation>
    <scope>NUCLEOTIDE SEQUENCE</scope>
    <source>
        <strain evidence="5">CBS 955.72</strain>
    </source>
</reference>
<dbReference type="Proteomes" id="UP001275084">
    <property type="component" value="Unassembled WGS sequence"/>
</dbReference>
<gene>
    <name evidence="5" type="ORF">B0T25DRAFT_536033</name>
</gene>
<sequence length="411" mass="45737">MSLAGFGSLPAGILGSPSPFTLHVPNQDLRHLHTLIPKANIAIPSWYNTHAYAPNGTFGVSRDWLKDAQETWAEEFDWRKHEKHYNSFPNFKINVTTPSDGQLFELHFAALFSKNDTAIPVTFLHGWPGSWLEFVPMLGLLAEKYTPETLPYHIIVPSIPDYGLSSRPREDRELTMEVAAEAMNELMVALGFDAYVAQGGDVGSFLAQVMCGVHDECKAFHLNMYFLTPEQSLAVANISVTAEEAAQLKVAAAWGSTGSAYAFEHGTRPSTIALVLSTSPVAMLTWMGEKFVEWSDNRDPLTLDTILSLVSFYWLTNSFGRAMWSYRSLTSIIGGPLPTMPTSLIKPFGYSAFPVEIATLPESWAEYLFPNLVFYKRHELGGHFAALQEPDAFLKDMEKFLAIVKPYVIPS</sequence>
<organism evidence="5 6">
    <name type="scientific">Lasiosphaeria hispida</name>
    <dbReference type="NCBI Taxonomy" id="260671"/>
    <lineage>
        <taxon>Eukaryota</taxon>
        <taxon>Fungi</taxon>
        <taxon>Dikarya</taxon>
        <taxon>Ascomycota</taxon>
        <taxon>Pezizomycotina</taxon>
        <taxon>Sordariomycetes</taxon>
        <taxon>Sordariomycetidae</taxon>
        <taxon>Sordariales</taxon>
        <taxon>Lasiosphaeriaceae</taxon>
        <taxon>Lasiosphaeria</taxon>
    </lineage>
</organism>
<keyword evidence="6" id="KW-1185">Reference proteome</keyword>
<name>A0AAJ0HSH2_9PEZI</name>
<protein>
    <submittedName>
        <fullName evidence="5">Alpha/Beta hydrolase protein</fullName>
    </submittedName>
</protein>
<evidence type="ECO:0000256" key="3">
    <source>
        <dbReference type="PIRSR" id="PIRSR001112-1"/>
    </source>
</evidence>
<evidence type="ECO:0000256" key="1">
    <source>
        <dbReference type="ARBA" id="ARBA00010088"/>
    </source>
</evidence>
<dbReference type="InterPro" id="IPR016292">
    <property type="entry name" value="Epoxide_hydrolase"/>
</dbReference>
<reference evidence="5" key="2">
    <citation type="submission" date="2023-06" db="EMBL/GenBank/DDBJ databases">
        <authorList>
            <consortium name="Lawrence Berkeley National Laboratory"/>
            <person name="Haridas S."/>
            <person name="Hensen N."/>
            <person name="Bonometti L."/>
            <person name="Westerberg I."/>
            <person name="Brannstrom I.O."/>
            <person name="Guillou S."/>
            <person name="Cros-Aarteil S."/>
            <person name="Calhoun S."/>
            <person name="Kuo A."/>
            <person name="Mondo S."/>
            <person name="Pangilinan J."/>
            <person name="Riley R."/>
            <person name="Labutti K."/>
            <person name="Andreopoulos B."/>
            <person name="Lipzen A."/>
            <person name="Chen C."/>
            <person name="Yanf M."/>
            <person name="Daum C."/>
            <person name="Ng V."/>
            <person name="Clum A."/>
            <person name="Steindorff A."/>
            <person name="Ohm R."/>
            <person name="Martin F."/>
            <person name="Silar P."/>
            <person name="Natvig D."/>
            <person name="Lalanne C."/>
            <person name="Gautier V."/>
            <person name="Ament-Velasquez S.L."/>
            <person name="Kruys A."/>
            <person name="Hutchinson M.I."/>
            <person name="Powell A.J."/>
            <person name="Barry K."/>
            <person name="Miller A.N."/>
            <person name="Grigoriev I.V."/>
            <person name="Debuchy R."/>
            <person name="Gladieux P."/>
            <person name="Thoren M.H."/>
            <person name="Johannesson H."/>
        </authorList>
    </citation>
    <scope>NUCLEOTIDE SEQUENCE</scope>
    <source>
        <strain evidence="5">CBS 955.72</strain>
    </source>
</reference>
<feature type="domain" description="Epoxide hydrolase N-terminal" evidence="4">
    <location>
        <begin position="18"/>
        <end position="134"/>
    </location>
</feature>
<dbReference type="InterPro" id="IPR000639">
    <property type="entry name" value="Epox_hydrolase-like"/>
</dbReference>
<dbReference type="EMBL" id="JAUIQD010000002">
    <property type="protein sequence ID" value="KAK3360630.1"/>
    <property type="molecule type" value="Genomic_DNA"/>
</dbReference>
<dbReference type="GO" id="GO:0004301">
    <property type="term" value="F:epoxide hydrolase activity"/>
    <property type="evidence" value="ECO:0007669"/>
    <property type="project" value="TreeGrafter"/>
</dbReference>